<reference evidence="4 5" key="1">
    <citation type="submission" date="2018-08" db="EMBL/GenBank/DDBJ databases">
        <title>A genome reference for cultivated species of the human gut microbiota.</title>
        <authorList>
            <person name="Zou Y."/>
            <person name="Xue W."/>
            <person name="Luo G."/>
        </authorList>
    </citation>
    <scope>NUCLEOTIDE SEQUENCE [LARGE SCALE GENOMIC DNA]</scope>
    <source>
        <strain evidence="3 5">AM09-18</strain>
        <strain evidence="2 4">OM08-13BH</strain>
    </source>
</reference>
<protein>
    <submittedName>
        <fullName evidence="2">Uncharacterized protein</fullName>
    </submittedName>
</protein>
<sequence>MKRKTLKRKISIVGILVFVSMIVYSCWQDEWSSNVTDEVIFDSNKELTIAKAEQWYNATNPSATTVRSLSADGRIPAKPNWNKAKESKKGDLEVVETTLMTSGSTFFMDNETKEKYELQDDLDKIYNVARMVTLKNLETGEIYNFIMVFIGTYDYLMHTTSFENNSYLHREADFDGKVLFYNFNYGLVNGWKYESGKITASISSGTEEGYRMSLQRGRGQSVCNTEIDWMEKRNCHNDIVWDHELGLPGIDVICDKYLHPEYHEVCVSLDDDEMDGGGGGYNPPSNPPETPPTPCKRAKTLSQDAAFKSRIKDVYRKTFSAGNTVEQGFIQTSDGQTIFPNVQESGSAKFTNDQIAGKEIMEWYHSHPTGSMITSWADLKALAIRYQQGYVKSENFTYGIVSTFGCLSIMITSPVDFNAFATKVRNGELLDKWNYEVDTPGVRGGVDECIGGLLKFLDRNNSGLSVMFSSNIDESNPTWNAQELASNGKSINMECNQ</sequence>
<feature type="region of interest" description="Disordered" evidence="1">
    <location>
        <begin position="273"/>
        <end position="297"/>
    </location>
</feature>
<evidence type="ECO:0000313" key="5">
    <source>
        <dbReference type="Proteomes" id="UP000283958"/>
    </source>
</evidence>
<dbReference type="PROSITE" id="PS51257">
    <property type="entry name" value="PROKAR_LIPOPROTEIN"/>
    <property type="match status" value="1"/>
</dbReference>
<organism evidence="2 4">
    <name type="scientific">Phocaeicola vulgatus</name>
    <name type="common">Bacteroides vulgatus</name>
    <dbReference type="NCBI Taxonomy" id="821"/>
    <lineage>
        <taxon>Bacteria</taxon>
        <taxon>Pseudomonadati</taxon>
        <taxon>Bacteroidota</taxon>
        <taxon>Bacteroidia</taxon>
        <taxon>Bacteroidales</taxon>
        <taxon>Bacteroidaceae</taxon>
        <taxon>Phocaeicola</taxon>
    </lineage>
</organism>
<proteinExistence type="predicted"/>
<gene>
    <name evidence="3" type="ORF">DW105_18585</name>
    <name evidence="2" type="ORF">DXC16_24200</name>
</gene>
<feature type="compositionally biased region" description="Pro residues" evidence="1">
    <location>
        <begin position="284"/>
        <end position="294"/>
    </location>
</feature>
<dbReference type="Proteomes" id="UP000283958">
    <property type="component" value="Unassembled WGS sequence"/>
</dbReference>
<dbReference type="EMBL" id="QSTG01000095">
    <property type="protein sequence ID" value="RGM35771.1"/>
    <property type="molecule type" value="Genomic_DNA"/>
</dbReference>
<evidence type="ECO:0000313" key="3">
    <source>
        <dbReference type="EMBL" id="RHJ71741.1"/>
    </source>
</evidence>
<name>A0A3E4W0M2_PHOVU</name>
<comment type="caution">
    <text evidence="2">The sequence shown here is derived from an EMBL/GenBank/DDBJ whole genome shotgun (WGS) entry which is preliminary data.</text>
</comment>
<accession>A0A3E4W0M2</accession>
<evidence type="ECO:0000256" key="1">
    <source>
        <dbReference type="SAM" id="MobiDB-lite"/>
    </source>
</evidence>
<evidence type="ECO:0000313" key="2">
    <source>
        <dbReference type="EMBL" id="RGM35771.1"/>
    </source>
</evidence>
<dbReference type="Proteomes" id="UP000261003">
    <property type="component" value="Unassembled WGS sequence"/>
</dbReference>
<evidence type="ECO:0000313" key="4">
    <source>
        <dbReference type="Proteomes" id="UP000261003"/>
    </source>
</evidence>
<dbReference type="EMBL" id="QRMN01000061">
    <property type="protein sequence ID" value="RHJ71741.1"/>
    <property type="molecule type" value="Genomic_DNA"/>
</dbReference>
<dbReference type="AlphaFoldDB" id="A0A3E4W0M2"/>
<dbReference type="RefSeq" id="WP_117720648.1">
    <property type="nucleotide sequence ID" value="NZ_CP103197.1"/>
</dbReference>